<sequence length="87" mass="9554">MRKRGACRPNFGSILHCGLKRANLIVDRGRRAGRRTTSPKLHDIPDAKALRRHYEGTAQVMGAHILTGGGGRRQGRARRKNASPCLA</sequence>
<evidence type="ECO:0000256" key="1">
    <source>
        <dbReference type="SAM" id="MobiDB-lite"/>
    </source>
</evidence>
<keyword evidence="3" id="KW-1185">Reference proteome</keyword>
<organism evidence="2 3">
    <name type="scientific">Eumeta variegata</name>
    <name type="common">Bagworm moth</name>
    <name type="synonym">Eumeta japonica</name>
    <dbReference type="NCBI Taxonomy" id="151549"/>
    <lineage>
        <taxon>Eukaryota</taxon>
        <taxon>Metazoa</taxon>
        <taxon>Ecdysozoa</taxon>
        <taxon>Arthropoda</taxon>
        <taxon>Hexapoda</taxon>
        <taxon>Insecta</taxon>
        <taxon>Pterygota</taxon>
        <taxon>Neoptera</taxon>
        <taxon>Endopterygota</taxon>
        <taxon>Lepidoptera</taxon>
        <taxon>Glossata</taxon>
        <taxon>Ditrysia</taxon>
        <taxon>Tineoidea</taxon>
        <taxon>Psychidae</taxon>
        <taxon>Oiketicinae</taxon>
        <taxon>Eumeta</taxon>
    </lineage>
</organism>
<dbReference type="Proteomes" id="UP000299102">
    <property type="component" value="Unassembled WGS sequence"/>
</dbReference>
<reference evidence="2 3" key="1">
    <citation type="journal article" date="2019" name="Commun. Biol.">
        <title>The bagworm genome reveals a unique fibroin gene that provides high tensile strength.</title>
        <authorList>
            <person name="Kono N."/>
            <person name="Nakamura H."/>
            <person name="Ohtoshi R."/>
            <person name="Tomita M."/>
            <person name="Numata K."/>
            <person name="Arakawa K."/>
        </authorList>
    </citation>
    <scope>NUCLEOTIDE SEQUENCE [LARGE SCALE GENOMIC DNA]</scope>
</reference>
<dbReference type="EMBL" id="BGZK01000209">
    <property type="protein sequence ID" value="GBP28658.1"/>
    <property type="molecule type" value="Genomic_DNA"/>
</dbReference>
<proteinExistence type="predicted"/>
<dbReference type="AlphaFoldDB" id="A0A4C1UQD4"/>
<accession>A0A4C1UQD4</accession>
<comment type="caution">
    <text evidence="2">The sequence shown here is derived from an EMBL/GenBank/DDBJ whole genome shotgun (WGS) entry which is preliminary data.</text>
</comment>
<evidence type="ECO:0000313" key="3">
    <source>
        <dbReference type="Proteomes" id="UP000299102"/>
    </source>
</evidence>
<feature type="region of interest" description="Disordered" evidence="1">
    <location>
        <begin position="65"/>
        <end position="87"/>
    </location>
</feature>
<protein>
    <submittedName>
        <fullName evidence="2">Uncharacterized protein</fullName>
    </submittedName>
</protein>
<evidence type="ECO:0000313" key="2">
    <source>
        <dbReference type="EMBL" id="GBP28658.1"/>
    </source>
</evidence>
<gene>
    <name evidence="2" type="ORF">EVAR_85857_1</name>
</gene>
<name>A0A4C1UQD4_EUMVA</name>